<dbReference type="AlphaFoldDB" id="A0AAP3E758"/>
<keyword evidence="2" id="KW-1185">Reference proteome</keyword>
<sequence>MGTSSVENAGFNATDYVGMDMNCHYCDQEAAFAAESDGLKVGLCEEHFRERLQELAEADGLETLKEQVNVDRAE</sequence>
<dbReference type="Pfam" id="PF20542">
    <property type="entry name" value="DUF6757"/>
    <property type="match status" value="1"/>
</dbReference>
<comment type="caution">
    <text evidence="1">The sequence shown here is derived from an EMBL/GenBank/DDBJ whole genome shotgun (WGS) entry which is preliminary data.</text>
</comment>
<accession>A0AAP3E758</accession>
<name>A0AAP3E758_9EURY</name>
<evidence type="ECO:0000313" key="1">
    <source>
        <dbReference type="EMBL" id="MCU4753523.1"/>
    </source>
</evidence>
<organism evidence="1 2">
    <name type="scientific">Natronosalvus hydrolyticus</name>
    <dbReference type="NCBI Taxonomy" id="2979988"/>
    <lineage>
        <taxon>Archaea</taxon>
        <taxon>Methanobacteriati</taxon>
        <taxon>Methanobacteriota</taxon>
        <taxon>Stenosarchaea group</taxon>
        <taxon>Halobacteria</taxon>
        <taxon>Halobacteriales</taxon>
        <taxon>Natrialbaceae</taxon>
        <taxon>Natronosalvus</taxon>
    </lineage>
</organism>
<dbReference type="Proteomes" id="UP001321047">
    <property type="component" value="Unassembled WGS sequence"/>
</dbReference>
<dbReference type="EMBL" id="JAOPJZ010000018">
    <property type="protein sequence ID" value="MCU4753523.1"/>
    <property type="molecule type" value="Genomic_DNA"/>
</dbReference>
<gene>
    <name evidence="1" type="ORF">OB919_16280</name>
</gene>
<reference evidence="1 2" key="1">
    <citation type="submission" date="2022-09" db="EMBL/GenBank/DDBJ databases">
        <title>Enrichment on poylsaccharides allowed isolation of novel metabolic and taxonomic groups of Haloarchaea.</title>
        <authorList>
            <person name="Sorokin D.Y."/>
            <person name="Elcheninov A.G."/>
            <person name="Khizhniak T.V."/>
            <person name="Kolganova T.V."/>
            <person name="Kublanov I.V."/>
        </authorList>
    </citation>
    <scope>NUCLEOTIDE SEQUENCE [LARGE SCALE GENOMIC DNA]</scope>
    <source>
        <strain evidence="1 2">AArc-curdl1</strain>
    </source>
</reference>
<evidence type="ECO:0000313" key="2">
    <source>
        <dbReference type="Proteomes" id="UP001321047"/>
    </source>
</evidence>
<protein>
    <submittedName>
        <fullName evidence="1">Uncharacterized protein</fullName>
    </submittedName>
</protein>
<proteinExistence type="predicted"/>
<dbReference type="InterPro" id="IPR046645">
    <property type="entry name" value="DUF6757"/>
</dbReference>